<name>A0ABM0J9U9_ECHTE</name>
<proteinExistence type="predicted"/>
<sequence>MSDFSSETLSSFADEVKSSGSFIPSTHASGNKPESGKGAISLELQDKQSELAEFKNNEKLSRQWTNLPKSKESNSVQNQPDTKLKKEIIVASDQELKALQSFCAVKINLIYHRGNSKSVQSSRSKKQQLRLHGERPEMDAQKCTVPAEIVNRIYFKNVSATLKQVSTVKQHISSECHNCNRKRAELAQSAFLKQKKTFLESLSLQQKIDEHLYTRDFLTLIGEAHKCLPRLSDDPRLIWKRLMEKSLIGCPGFEKSAAQQM</sequence>
<keyword evidence="2" id="KW-1185">Reference proteome</keyword>
<feature type="compositionally biased region" description="Polar residues" evidence="1">
    <location>
        <begin position="62"/>
        <end position="80"/>
    </location>
</feature>
<feature type="region of interest" description="Disordered" evidence="1">
    <location>
        <begin position="18"/>
        <end position="80"/>
    </location>
</feature>
<evidence type="ECO:0000313" key="2">
    <source>
        <dbReference type="Proteomes" id="UP000694863"/>
    </source>
</evidence>
<dbReference type="PANTHER" id="PTHR35256">
    <property type="entry name" value="CHROMOSOME 8 OPEN READING FRAME 48"/>
    <property type="match status" value="1"/>
</dbReference>
<dbReference type="Pfam" id="PF15379">
    <property type="entry name" value="DUF4606"/>
    <property type="match status" value="1"/>
</dbReference>
<gene>
    <name evidence="3" type="primary">CUNH8orf48</name>
</gene>
<feature type="region of interest" description="Disordered" evidence="1">
    <location>
        <begin position="116"/>
        <end position="137"/>
    </location>
</feature>
<dbReference type="PANTHER" id="PTHR35256:SF1">
    <property type="entry name" value="EXPRESSED SEQUENCE AI429214"/>
    <property type="match status" value="1"/>
</dbReference>
<dbReference type="RefSeq" id="XP_004718220.4">
    <property type="nucleotide sequence ID" value="XM_004718163.4"/>
</dbReference>
<accession>A0ABM0J9U9</accession>
<feature type="compositionally biased region" description="Basic and acidic residues" evidence="1">
    <location>
        <begin position="44"/>
        <end position="61"/>
    </location>
</feature>
<organism evidence="2 3">
    <name type="scientific">Echinops telfairi</name>
    <name type="common">Lesser hedgehog tenrec</name>
    <dbReference type="NCBI Taxonomy" id="9371"/>
    <lineage>
        <taxon>Eukaryota</taxon>
        <taxon>Metazoa</taxon>
        <taxon>Chordata</taxon>
        <taxon>Craniata</taxon>
        <taxon>Vertebrata</taxon>
        <taxon>Euteleostomi</taxon>
        <taxon>Mammalia</taxon>
        <taxon>Eutheria</taxon>
        <taxon>Afrotheria</taxon>
        <taxon>Tenrecidae</taxon>
        <taxon>Tenrecinae</taxon>
        <taxon>Echinops</taxon>
    </lineage>
</organism>
<dbReference type="Proteomes" id="UP000694863">
    <property type="component" value="Unplaced"/>
</dbReference>
<evidence type="ECO:0000313" key="3">
    <source>
        <dbReference type="RefSeq" id="XP_004718220.4"/>
    </source>
</evidence>
<reference evidence="3" key="1">
    <citation type="submission" date="2025-08" db="UniProtKB">
        <authorList>
            <consortium name="RefSeq"/>
        </authorList>
    </citation>
    <scope>IDENTIFICATION</scope>
</reference>
<feature type="compositionally biased region" description="Polar residues" evidence="1">
    <location>
        <begin position="18"/>
        <end position="29"/>
    </location>
</feature>
<evidence type="ECO:0000256" key="1">
    <source>
        <dbReference type="SAM" id="MobiDB-lite"/>
    </source>
</evidence>
<dbReference type="GeneID" id="101657343"/>
<protein>
    <submittedName>
        <fullName evidence="3">Uncharacterized protein C8orf48 homolog</fullName>
    </submittedName>
</protein>
<dbReference type="InterPro" id="IPR027932">
    <property type="entry name" value="DUF4606"/>
</dbReference>